<sequence>MSGLKINFVKSDIFSVGADDDTMRNYADMFNCETGAFPIKYLGMPVSYAGLKCSDWLFVDDKFISHGESWISESLSSGGRLIKVNAVLSHIPSYYMSMALIKKIYTGKMGQTEKKILLAPQREKRISYGEMDSCL</sequence>
<accession>A0A8I6XHP8</accession>
<evidence type="ECO:0000313" key="1">
    <source>
        <dbReference type="EnsemblPlants" id="HORVU.MOREX.r3.3HG0219980.1.CDS1"/>
    </source>
</evidence>
<reference evidence="1" key="3">
    <citation type="submission" date="2022-01" db="UniProtKB">
        <authorList>
            <consortium name="EnsemblPlants"/>
        </authorList>
    </citation>
    <scope>IDENTIFICATION</scope>
    <source>
        <strain evidence="1">subsp. vulgare</strain>
    </source>
</reference>
<organism evidence="1 2">
    <name type="scientific">Hordeum vulgare subsp. vulgare</name>
    <name type="common">Domesticated barley</name>
    <dbReference type="NCBI Taxonomy" id="112509"/>
    <lineage>
        <taxon>Eukaryota</taxon>
        <taxon>Viridiplantae</taxon>
        <taxon>Streptophyta</taxon>
        <taxon>Embryophyta</taxon>
        <taxon>Tracheophyta</taxon>
        <taxon>Spermatophyta</taxon>
        <taxon>Magnoliopsida</taxon>
        <taxon>Liliopsida</taxon>
        <taxon>Poales</taxon>
        <taxon>Poaceae</taxon>
        <taxon>BOP clade</taxon>
        <taxon>Pooideae</taxon>
        <taxon>Triticodae</taxon>
        <taxon>Triticeae</taxon>
        <taxon>Hordeinae</taxon>
        <taxon>Hordeum</taxon>
    </lineage>
</organism>
<proteinExistence type="predicted"/>
<reference evidence="1" key="2">
    <citation type="submission" date="2020-10" db="EMBL/GenBank/DDBJ databases">
        <authorList>
            <person name="Scholz U."/>
            <person name="Mascher M."/>
            <person name="Fiebig A."/>
        </authorList>
    </citation>
    <scope>NUCLEOTIDE SEQUENCE [LARGE SCALE GENOMIC DNA]</scope>
    <source>
        <strain evidence="1">cv. Morex</strain>
    </source>
</reference>
<keyword evidence="2" id="KW-1185">Reference proteome</keyword>
<evidence type="ECO:0000313" key="2">
    <source>
        <dbReference type="Proteomes" id="UP000011116"/>
    </source>
</evidence>
<dbReference type="SMR" id="A0A8I6XHP8"/>
<dbReference type="Gramene" id="HORVU.MOREX.r3.3HG0219980.1">
    <property type="protein sequence ID" value="HORVU.MOREX.r3.3HG0219980.1.CDS1"/>
    <property type="gene ID" value="HORVU.MOREX.r3.3HG0219980"/>
</dbReference>
<dbReference type="EnsemblPlants" id="HORVU.MOREX.r3.3HG0219980.1">
    <property type="protein sequence ID" value="HORVU.MOREX.r3.3HG0219980.1.CDS1"/>
    <property type="gene ID" value="HORVU.MOREX.r3.3HG0219980"/>
</dbReference>
<name>A0A8I6XHP8_HORVV</name>
<dbReference type="PANTHER" id="PTHR33116">
    <property type="entry name" value="REVERSE TRANSCRIPTASE ZINC-BINDING DOMAIN-CONTAINING PROTEIN-RELATED-RELATED"/>
    <property type="match status" value="1"/>
</dbReference>
<dbReference type="Proteomes" id="UP000011116">
    <property type="component" value="Chromosome 3H"/>
</dbReference>
<reference evidence="2" key="1">
    <citation type="journal article" date="2012" name="Nature">
        <title>A physical, genetic and functional sequence assembly of the barley genome.</title>
        <authorList>
            <consortium name="The International Barley Genome Sequencing Consortium"/>
            <person name="Mayer K.F."/>
            <person name="Waugh R."/>
            <person name="Brown J.W."/>
            <person name="Schulman A."/>
            <person name="Langridge P."/>
            <person name="Platzer M."/>
            <person name="Fincher G.B."/>
            <person name="Muehlbauer G.J."/>
            <person name="Sato K."/>
            <person name="Close T.J."/>
            <person name="Wise R.P."/>
            <person name="Stein N."/>
        </authorList>
    </citation>
    <scope>NUCLEOTIDE SEQUENCE [LARGE SCALE GENOMIC DNA]</scope>
    <source>
        <strain evidence="2">cv. Morex</strain>
    </source>
</reference>
<protein>
    <submittedName>
        <fullName evidence="1">Uncharacterized protein</fullName>
    </submittedName>
</protein>
<dbReference type="AlphaFoldDB" id="A0A8I6XHP8"/>
<dbReference type="PANTHER" id="PTHR33116:SF87">
    <property type="entry name" value="OS01G0158850 PROTEIN"/>
    <property type="match status" value="1"/>
</dbReference>